<name>A0A9W6JW97_9HYPH</name>
<organism evidence="1 2">
    <name type="scientific">Ancylobacter defluvii</name>
    <dbReference type="NCBI Taxonomy" id="1282440"/>
    <lineage>
        <taxon>Bacteria</taxon>
        <taxon>Pseudomonadati</taxon>
        <taxon>Pseudomonadota</taxon>
        <taxon>Alphaproteobacteria</taxon>
        <taxon>Hyphomicrobiales</taxon>
        <taxon>Xanthobacteraceae</taxon>
        <taxon>Ancylobacter</taxon>
    </lineage>
</organism>
<comment type="caution">
    <text evidence="1">The sequence shown here is derived from an EMBL/GenBank/DDBJ whole genome shotgun (WGS) entry which is preliminary data.</text>
</comment>
<dbReference type="AlphaFoldDB" id="A0A9W6JW97"/>
<sequence>MISFCLMWRSVSAAEPILRRLPRPAGHRRLLEDLRFLGTGGRDGDDPGGPLGWLERAGRRYLGGRGKRTNGRRTVGHKTVREFTRASMG</sequence>
<keyword evidence="2" id="KW-1185">Reference proteome</keyword>
<dbReference type="EMBL" id="BSFM01000014">
    <property type="protein sequence ID" value="GLK84976.1"/>
    <property type="molecule type" value="Genomic_DNA"/>
</dbReference>
<evidence type="ECO:0000313" key="2">
    <source>
        <dbReference type="Proteomes" id="UP001143330"/>
    </source>
</evidence>
<reference evidence="1" key="1">
    <citation type="journal article" date="2014" name="Int. J. Syst. Evol. Microbiol.">
        <title>Complete genome sequence of Corynebacterium casei LMG S-19264T (=DSM 44701T), isolated from a smear-ripened cheese.</title>
        <authorList>
            <consortium name="US DOE Joint Genome Institute (JGI-PGF)"/>
            <person name="Walter F."/>
            <person name="Albersmeier A."/>
            <person name="Kalinowski J."/>
            <person name="Ruckert C."/>
        </authorList>
    </citation>
    <scope>NUCLEOTIDE SEQUENCE</scope>
    <source>
        <strain evidence="1">VKM B-2789</strain>
    </source>
</reference>
<evidence type="ECO:0000313" key="1">
    <source>
        <dbReference type="EMBL" id="GLK84976.1"/>
    </source>
</evidence>
<reference evidence="1" key="2">
    <citation type="submission" date="2023-01" db="EMBL/GenBank/DDBJ databases">
        <authorList>
            <person name="Sun Q."/>
            <person name="Evtushenko L."/>
        </authorList>
    </citation>
    <scope>NUCLEOTIDE SEQUENCE</scope>
    <source>
        <strain evidence="1">VKM B-2789</strain>
    </source>
</reference>
<accession>A0A9W6JW97</accession>
<gene>
    <name evidence="1" type="ORF">GCM10017653_30460</name>
</gene>
<proteinExistence type="predicted"/>
<protein>
    <submittedName>
        <fullName evidence="1">Uncharacterized protein</fullName>
    </submittedName>
</protein>
<dbReference type="Proteomes" id="UP001143330">
    <property type="component" value="Unassembled WGS sequence"/>
</dbReference>